<sequence length="298" mass="32279">MAEERIQRRLAAIVVADVVGYSRLMEEDEVATLAVLKERRAAILQPIVRAHGGRIVKVMGDGVLLEFPSAVNAMSGAIELQRKMADANAALPEARRIVLRIGINLGDVVIDGSDVYGDGVNIAARIQSLAEPGAIYVSAGIRDQVKRKLALGFGDLGPKSLKNIAEEVHVYRVLYEPAATKDHAGKAQLPLPARPSIAVLPFTNLSGEAEYDVFADGLTEDLITDLSRNAGLFVIARHSTFAYKGKSVDVRLIARELGVRYIVEGSARRAAGRVRVNVQLIDAVGGDHLWAERFDRNL</sequence>
<dbReference type="GO" id="GO:0004016">
    <property type="term" value="F:adenylate cyclase activity"/>
    <property type="evidence" value="ECO:0007669"/>
    <property type="project" value="UniProtKB-ARBA"/>
</dbReference>
<dbReference type="Gene3D" id="3.40.50.10070">
    <property type="entry name" value="TolB, N-terminal domain"/>
    <property type="match status" value="1"/>
</dbReference>
<evidence type="ECO:0000313" key="2">
    <source>
        <dbReference type="EMBL" id="MQX09054.1"/>
    </source>
</evidence>
<comment type="caution">
    <text evidence="2">The sequence shown here is derived from an EMBL/GenBank/DDBJ whole genome shotgun (WGS) entry which is preliminary data.</text>
</comment>
<accession>A0A844A7A6</accession>
<evidence type="ECO:0000259" key="1">
    <source>
        <dbReference type="PROSITE" id="PS50125"/>
    </source>
</evidence>
<proteinExistence type="predicted"/>
<reference evidence="2 3" key="1">
    <citation type="journal article" date="2013" name="Genome Biol.">
        <title>Comparative genomics of the core and accessory genomes of 48 Sinorhizobium strains comprising five genospecies.</title>
        <authorList>
            <person name="Sugawara M."/>
            <person name="Epstein B."/>
            <person name="Badgley B.D."/>
            <person name="Unno T."/>
            <person name="Xu L."/>
            <person name="Reese J."/>
            <person name="Gyaneshwar P."/>
            <person name="Denny R."/>
            <person name="Mudge J."/>
            <person name="Bharti A.K."/>
            <person name="Farmer A.D."/>
            <person name="May G.D."/>
            <person name="Woodward J.E."/>
            <person name="Medigue C."/>
            <person name="Vallenet D."/>
            <person name="Lajus A."/>
            <person name="Rouy Z."/>
            <person name="Martinez-Vaz B."/>
            <person name="Tiffin P."/>
            <person name="Young N.D."/>
            <person name="Sadowsky M.J."/>
        </authorList>
    </citation>
    <scope>NUCLEOTIDE SEQUENCE [LARGE SCALE GENOMIC DNA]</scope>
    <source>
        <strain evidence="2 3">USDA205</strain>
    </source>
</reference>
<evidence type="ECO:0000313" key="3">
    <source>
        <dbReference type="Proteomes" id="UP000466694"/>
    </source>
</evidence>
<dbReference type="GO" id="GO:0035556">
    <property type="term" value="P:intracellular signal transduction"/>
    <property type="evidence" value="ECO:0007669"/>
    <property type="project" value="InterPro"/>
</dbReference>
<dbReference type="PROSITE" id="PS50125">
    <property type="entry name" value="GUANYLATE_CYCLASE_2"/>
    <property type="match status" value="1"/>
</dbReference>
<dbReference type="InterPro" id="IPR029787">
    <property type="entry name" value="Nucleotide_cyclase"/>
</dbReference>
<dbReference type="Proteomes" id="UP000466694">
    <property type="component" value="Unassembled WGS sequence"/>
</dbReference>
<dbReference type="PANTHER" id="PTHR43081">
    <property type="entry name" value="ADENYLATE CYCLASE, TERMINAL-DIFFERENTIATION SPECIFIC-RELATED"/>
    <property type="match status" value="1"/>
</dbReference>
<gene>
    <name evidence="2" type="ORF">GHK48_12345</name>
</gene>
<dbReference type="RefSeq" id="WP_192936721.1">
    <property type="nucleotide sequence ID" value="NZ_WISZ01000099.1"/>
</dbReference>
<dbReference type="SUPFAM" id="SSF52964">
    <property type="entry name" value="TolB, N-terminal domain"/>
    <property type="match status" value="1"/>
</dbReference>
<organism evidence="2 3">
    <name type="scientific">Rhizobium fredii</name>
    <name type="common">Sinorhizobium fredii</name>
    <dbReference type="NCBI Taxonomy" id="380"/>
    <lineage>
        <taxon>Bacteria</taxon>
        <taxon>Pseudomonadati</taxon>
        <taxon>Pseudomonadota</taxon>
        <taxon>Alphaproteobacteria</taxon>
        <taxon>Hyphomicrobiales</taxon>
        <taxon>Rhizobiaceae</taxon>
        <taxon>Sinorhizobium/Ensifer group</taxon>
        <taxon>Sinorhizobium</taxon>
    </lineage>
</organism>
<dbReference type="PANTHER" id="PTHR43081:SF19">
    <property type="entry name" value="PH-SENSITIVE ADENYLATE CYCLASE RV1264"/>
    <property type="match status" value="1"/>
</dbReference>
<dbReference type="GO" id="GO:0006171">
    <property type="term" value="P:cAMP biosynthetic process"/>
    <property type="evidence" value="ECO:0007669"/>
    <property type="project" value="TreeGrafter"/>
</dbReference>
<name>A0A844A7A6_RHIFR</name>
<dbReference type="AlphaFoldDB" id="A0A844A7A6"/>
<feature type="domain" description="Guanylate cyclase" evidence="1">
    <location>
        <begin position="12"/>
        <end position="127"/>
    </location>
</feature>
<dbReference type="CDD" id="cd07302">
    <property type="entry name" value="CHD"/>
    <property type="match status" value="1"/>
</dbReference>
<dbReference type="EMBL" id="WISZ01000099">
    <property type="protein sequence ID" value="MQX09054.1"/>
    <property type="molecule type" value="Genomic_DNA"/>
</dbReference>
<protein>
    <submittedName>
        <fullName evidence="2">Adenylate/guanylate cyclase domain-containing protein</fullName>
    </submittedName>
</protein>
<dbReference type="InterPro" id="IPR001054">
    <property type="entry name" value="A/G_cyclase"/>
</dbReference>
<feature type="non-terminal residue" evidence="2">
    <location>
        <position position="298"/>
    </location>
</feature>
<dbReference type="SUPFAM" id="SSF55073">
    <property type="entry name" value="Nucleotide cyclase"/>
    <property type="match status" value="1"/>
</dbReference>
<dbReference type="Pfam" id="PF00211">
    <property type="entry name" value="Guanylate_cyc"/>
    <property type="match status" value="1"/>
</dbReference>
<dbReference type="InterPro" id="IPR050697">
    <property type="entry name" value="Adenylyl/Guanylyl_Cyclase_3/4"/>
</dbReference>
<dbReference type="Gene3D" id="3.30.70.1230">
    <property type="entry name" value="Nucleotide cyclase"/>
    <property type="match status" value="1"/>
</dbReference>